<evidence type="ECO:0000313" key="4">
    <source>
        <dbReference type="Proteomes" id="UP000629596"/>
    </source>
</evidence>
<reference evidence="2 3" key="1">
    <citation type="submission" date="2018-07" db="EMBL/GenBank/DDBJ databases">
        <title>Parabacteroides acidifaciens nov. sp., isolated from human feces.</title>
        <authorList>
            <person name="Wang Y.J."/>
        </authorList>
    </citation>
    <scope>NUCLEOTIDE SEQUENCE [LARGE SCALE GENOMIC DNA]</scope>
    <source>
        <strain evidence="2 3">426-9</strain>
    </source>
</reference>
<dbReference type="EMBL" id="JACRTI010000002">
    <property type="protein sequence ID" value="MBC8600410.1"/>
    <property type="molecule type" value="Genomic_DNA"/>
</dbReference>
<comment type="caution">
    <text evidence="2">The sequence shown here is derived from an EMBL/GenBank/DDBJ whole genome shotgun (WGS) entry which is preliminary data.</text>
</comment>
<evidence type="ECO:0000313" key="2">
    <source>
        <dbReference type="EMBL" id="RDU51032.1"/>
    </source>
</evidence>
<dbReference type="Proteomes" id="UP000256321">
    <property type="component" value="Unassembled WGS sequence"/>
</dbReference>
<proteinExistence type="predicted"/>
<dbReference type="EMBL" id="QREV01000002">
    <property type="protein sequence ID" value="RDU51032.1"/>
    <property type="molecule type" value="Genomic_DNA"/>
</dbReference>
<reference evidence="1 4" key="2">
    <citation type="submission" date="2020-08" db="EMBL/GenBank/DDBJ databases">
        <title>Genome public.</title>
        <authorList>
            <person name="Liu C."/>
            <person name="Sun Q."/>
        </authorList>
    </citation>
    <scope>NUCLEOTIDE SEQUENCE [LARGE SCALE GENOMIC DNA]</scope>
    <source>
        <strain evidence="1 4">426_9</strain>
    </source>
</reference>
<dbReference type="InterPro" id="IPR025449">
    <property type="entry name" value="JetB"/>
</dbReference>
<accession>A0A3D8HJU5</accession>
<dbReference type="AlphaFoldDB" id="A0A3D8HJU5"/>
<evidence type="ECO:0000313" key="1">
    <source>
        <dbReference type="EMBL" id="MBC8600410.1"/>
    </source>
</evidence>
<dbReference type="Proteomes" id="UP000629596">
    <property type="component" value="Unassembled WGS sequence"/>
</dbReference>
<dbReference type="Pfam" id="PF13835">
    <property type="entry name" value="DUF4194"/>
    <property type="match status" value="1"/>
</dbReference>
<keyword evidence="4" id="KW-1185">Reference proteome</keyword>
<dbReference type="RefSeq" id="WP_115497942.1">
    <property type="nucleotide sequence ID" value="NZ_JACRTI010000002.1"/>
</dbReference>
<evidence type="ECO:0000313" key="3">
    <source>
        <dbReference type="Proteomes" id="UP000256321"/>
    </source>
</evidence>
<name>A0A3D8HJU5_9BACT</name>
<gene>
    <name evidence="2" type="ORF">DWU89_01605</name>
    <name evidence="1" type="ORF">H8784_01590</name>
</gene>
<protein>
    <submittedName>
        <fullName evidence="2">DUF4194 domain-containing protein</fullName>
    </submittedName>
</protein>
<sequence length="196" mass="23133">MKKVYSNVLISLLKGIVYSHQEEIWNTLMQPEHERDIRNYFADIHLDVIIDKAEGYAYLKQQQSQTAGEEESSEQENIPKLIRRRPLTFHVSLLCLLLRKHLIENDQEGESAKAILSREEIDNLMKLYLKETSNEANTQKQIDSAIKKVIDEGFLRQMKTEQEQYEVNRIIKAFVNADQVSEWLERYKEYVTQSKK</sequence>
<organism evidence="2 3">
    <name type="scientific">Parabacteroides acidifaciens</name>
    <dbReference type="NCBI Taxonomy" id="2290935"/>
    <lineage>
        <taxon>Bacteria</taxon>
        <taxon>Pseudomonadati</taxon>
        <taxon>Bacteroidota</taxon>
        <taxon>Bacteroidia</taxon>
        <taxon>Bacteroidales</taxon>
        <taxon>Tannerellaceae</taxon>
        <taxon>Parabacteroides</taxon>
    </lineage>
</organism>